<evidence type="ECO:0000256" key="13">
    <source>
        <dbReference type="ARBA" id="ARBA00040794"/>
    </source>
</evidence>
<dbReference type="PANTHER" id="PTHR47707">
    <property type="entry name" value="8-OXO-DGTP DIPHOSPHATASE"/>
    <property type="match status" value="1"/>
</dbReference>
<evidence type="ECO:0000256" key="9">
    <source>
        <dbReference type="ARBA" id="ARBA00023204"/>
    </source>
</evidence>
<evidence type="ECO:0000256" key="4">
    <source>
        <dbReference type="ARBA" id="ARBA00022705"/>
    </source>
</evidence>
<dbReference type="InterPro" id="IPR015797">
    <property type="entry name" value="NUDIX_hydrolase-like_dom_sf"/>
</dbReference>
<gene>
    <name evidence="18" type="ORF">EC912_103464</name>
</gene>
<evidence type="ECO:0000256" key="16">
    <source>
        <dbReference type="ARBA" id="ARBA00042798"/>
    </source>
</evidence>
<dbReference type="EMBL" id="SMCS01000003">
    <property type="protein sequence ID" value="TCV94971.1"/>
    <property type="molecule type" value="Genomic_DNA"/>
</dbReference>
<dbReference type="PROSITE" id="PS51462">
    <property type="entry name" value="NUDIX"/>
    <property type="match status" value="1"/>
</dbReference>
<keyword evidence="8" id="KW-0460">Magnesium</keyword>
<keyword evidence="4" id="KW-0235">DNA replication</keyword>
<dbReference type="SUPFAM" id="SSF51391">
    <property type="entry name" value="Thiamin phosphate synthase"/>
    <property type="match status" value="1"/>
</dbReference>
<evidence type="ECO:0000256" key="14">
    <source>
        <dbReference type="ARBA" id="ARBA00041592"/>
    </source>
</evidence>
<dbReference type="PRINTS" id="PR00502">
    <property type="entry name" value="NUDIXFAMILY"/>
</dbReference>
<dbReference type="Pfam" id="PF14815">
    <property type="entry name" value="NUDIX_4"/>
    <property type="match status" value="1"/>
</dbReference>
<dbReference type="InterPro" id="IPR020084">
    <property type="entry name" value="NUDIX_hydrolase_CS"/>
</dbReference>
<evidence type="ECO:0000256" key="2">
    <source>
        <dbReference type="ARBA" id="ARBA00005582"/>
    </source>
</evidence>
<dbReference type="Gene3D" id="3.20.20.70">
    <property type="entry name" value="Aldolase class I"/>
    <property type="match status" value="1"/>
</dbReference>
<dbReference type="GO" id="GO:0009228">
    <property type="term" value="P:thiamine biosynthetic process"/>
    <property type="evidence" value="ECO:0007669"/>
    <property type="project" value="UniProtKB-KW"/>
</dbReference>
<evidence type="ECO:0000256" key="3">
    <source>
        <dbReference type="ARBA" id="ARBA00022457"/>
    </source>
</evidence>
<keyword evidence="6" id="KW-0227">DNA damage</keyword>
<dbReference type="RefSeq" id="WP_132143734.1">
    <property type="nucleotide sequence ID" value="NZ_SMCS01000003.1"/>
</dbReference>
<dbReference type="InterPro" id="IPR047127">
    <property type="entry name" value="MutT-like"/>
</dbReference>
<name>A0A4R3YRC3_9GAMM</name>
<comment type="catalytic activity">
    <reaction evidence="10">
        <text>8-oxo-dGTP + H2O = 8-oxo-dGMP + diphosphate + H(+)</text>
        <dbReference type="Rhea" id="RHEA:31575"/>
        <dbReference type="ChEBI" id="CHEBI:15377"/>
        <dbReference type="ChEBI" id="CHEBI:15378"/>
        <dbReference type="ChEBI" id="CHEBI:33019"/>
        <dbReference type="ChEBI" id="CHEBI:63224"/>
        <dbReference type="ChEBI" id="CHEBI:77896"/>
        <dbReference type="EC" id="3.6.1.55"/>
    </reaction>
</comment>
<evidence type="ECO:0000256" key="7">
    <source>
        <dbReference type="ARBA" id="ARBA00022801"/>
    </source>
</evidence>
<dbReference type="GO" id="GO:0035539">
    <property type="term" value="F:8-oxo-7,8-dihydrodeoxyguanosine triphosphate pyrophosphatase activity"/>
    <property type="evidence" value="ECO:0007669"/>
    <property type="project" value="UniProtKB-EC"/>
</dbReference>
<evidence type="ECO:0000256" key="6">
    <source>
        <dbReference type="ARBA" id="ARBA00022763"/>
    </source>
</evidence>
<sequence>MHVVAGVLVDAAGRVLLAQRPPGKHLAGMWEFPGGKLEPGETPLEALRRELDEELGIDVDLSATEPLIRIPWQYGERAMLLEAIVVRRWHGEARALDAQDIAWHAPRAVDPALLAPADRPILAAAWLPGRYPITPADAGIDAAKAAVNAALDRGDTLIQLRLPELPIDVVRDLAAQLLPRARSKQAVLLLNGDIDGARRLGDGVGVHLRSAQLRELTSRPLPLGRVVGASCHDEAELAHAVRLGADFATLSPVLPTASHPDAATLGWKRFAELAESASLPVYALGGMTQALLSRAREASGQGIAGITGLLWEHWQALR</sequence>
<dbReference type="Pfam" id="PF02581">
    <property type="entry name" value="TMP-TENI"/>
    <property type="match status" value="1"/>
</dbReference>
<dbReference type="GO" id="GO:0044715">
    <property type="term" value="F:8-oxo-dGDP phosphatase activity"/>
    <property type="evidence" value="ECO:0007669"/>
    <property type="project" value="TreeGrafter"/>
</dbReference>
<evidence type="ECO:0000256" key="5">
    <source>
        <dbReference type="ARBA" id="ARBA00022723"/>
    </source>
</evidence>
<dbReference type="InterPro" id="IPR013785">
    <property type="entry name" value="Aldolase_TIM"/>
</dbReference>
<reference evidence="18 19" key="1">
    <citation type="submission" date="2019-03" db="EMBL/GenBank/DDBJ databases">
        <title>Above-ground endophytic microbial communities from plants in different locations in the United States.</title>
        <authorList>
            <person name="Frank C."/>
        </authorList>
    </citation>
    <scope>NUCLEOTIDE SEQUENCE [LARGE SCALE GENOMIC DNA]</scope>
    <source>
        <strain evidence="18 19">LP_13_YM</strain>
    </source>
</reference>
<dbReference type="GO" id="GO:0006281">
    <property type="term" value="P:DNA repair"/>
    <property type="evidence" value="ECO:0007669"/>
    <property type="project" value="UniProtKB-KW"/>
</dbReference>
<comment type="catalytic activity">
    <reaction evidence="11">
        <text>8-oxo-GTP + H2O = 8-oxo-GMP + diphosphate + H(+)</text>
        <dbReference type="Rhea" id="RHEA:67616"/>
        <dbReference type="ChEBI" id="CHEBI:15377"/>
        <dbReference type="ChEBI" id="CHEBI:15378"/>
        <dbReference type="ChEBI" id="CHEBI:33019"/>
        <dbReference type="ChEBI" id="CHEBI:143553"/>
        <dbReference type="ChEBI" id="CHEBI:145694"/>
    </reaction>
</comment>
<dbReference type="GO" id="GO:0006260">
    <property type="term" value="P:DNA replication"/>
    <property type="evidence" value="ECO:0007669"/>
    <property type="project" value="UniProtKB-KW"/>
</dbReference>
<dbReference type="GO" id="GO:0046872">
    <property type="term" value="F:metal ion binding"/>
    <property type="evidence" value="ECO:0007669"/>
    <property type="project" value="UniProtKB-KW"/>
</dbReference>
<evidence type="ECO:0000256" key="12">
    <source>
        <dbReference type="ARBA" id="ARBA00038905"/>
    </source>
</evidence>
<keyword evidence="19" id="KW-1185">Reference proteome</keyword>
<evidence type="ECO:0000313" key="18">
    <source>
        <dbReference type="EMBL" id="TCV94971.1"/>
    </source>
</evidence>
<dbReference type="PROSITE" id="PS00893">
    <property type="entry name" value="NUDIX_BOX"/>
    <property type="match status" value="1"/>
</dbReference>
<comment type="caution">
    <text evidence="18">The sequence shown here is derived from an EMBL/GenBank/DDBJ whole genome shotgun (WGS) entry which is preliminary data.</text>
</comment>
<keyword evidence="3" id="KW-0515">Mutator protein</keyword>
<dbReference type="CDD" id="cd03425">
    <property type="entry name" value="NUDIX_MutT_NudA_like"/>
    <property type="match status" value="1"/>
</dbReference>
<dbReference type="AlphaFoldDB" id="A0A4R3YRC3"/>
<evidence type="ECO:0000259" key="17">
    <source>
        <dbReference type="PROSITE" id="PS51462"/>
    </source>
</evidence>
<dbReference type="CDD" id="cd00564">
    <property type="entry name" value="TMP_TenI"/>
    <property type="match status" value="1"/>
</dbReference>
<dbReference type="GO" id="GO:0044716">
    <property type="term" value="F:8-oxo-GDP phosphatase activity"/>
    <property type="evidence" value="ECO:0007669"/>
    <property type="project" value="TreeGrafter"/>
</dbReference>
<dbReference type="InterPro" id="IPR000086">
    <property type="entry name" value="NUDIX_hydrolase_dom"/>
</dbReference>
<protein>
    <recommendedName>
        <fullName evidence="13">8-oxo-dGTP diphosphatase</fullName>
        <ecNumber evidence="12">3.6.1.55</ecNumber>
    </recommendedName>
    <alternativeName>
        <fullName evidence="16">7,8-dihydro-8-oxoguanine-triphosphatase</fullName>
    </alternativeName>
    <alternativeName>
        <fullName evidence="15">Mutator protein MutT</fullName>
    </alternativeName>
    <alternativeName>
        <fullName evidence="14">dGTP pyrophosphohydrolase</fullName>
    </alternativeName>
</protein>
<dbReference type="OrthoDB" id="9810648at2"/>
<accession>A0A4R3YRC3</accession>
<dbReference type="GO" id="GO:0008413">
    <property type="term" value="F:8-oxo-7,8-dihydroguanosine triphosphate pyrophosphatase activity"/>
    <property type="evidence" value="ECO:0007669"/>
    <property type="project" value="TreeGrafter"/>
</dbReference>
<comment type="cofactor">
    <cofactor evidence="1">
        <name>Mg(2+)</name>
        <dbReference type="ChEBI" id="CHEBI:18420"/>
    </cofactor>
</comment>
<dbReference type="EC" id="3.6.1.55" evidence="12"/>
<dbReference type="Proteomes" id="UP000295645">
    <property type="component" value="Unassembled WGS sequence"/>
</dbReference>
<dbReference type="InterPro" id="IPR036206">
    <property type="entry name" value="ThiamineP_synth_sf"/>
</dbReference>
<keyword evidence="9" id="KW-0234">DNA repair</keyword>
<evidence type="ECO:0000256" key="8">
    <source>
        <dbReference type="ARBA" id="ARBA00022842"/>
    </source>
</evidence>
<evidence type="ECO:0000313" key="19">
    <source>
        <dbReference type="Proteomes" id="UP000295645"/>
    </source>
</evidence>
<evidence type="ECO:0000256" key="1">
    <source>
        <dbReference type="ARBA" id="ARBA00001946"/>
    </source>
</evidence>
<evidence type="ECO:0000256" key="15">
    <source>
        <dbReference type="ARBA" id="ARBA00041979"/>
    </source>
</evidence>
<evidence type="ECO:0000256" key="10">
    <source>
        <dbReference type="ARBA" id="ARBA00035861"/>
    </source>
</evidence>
<proteinExistence type="inferred from homology"/>
<dbReference type="SUPFAM" id="SSF55811">
    <property type="entry name" value="Nudix"/>
    <property type="match status" value="1"/>
</dbReference>
<dbReference type="PANTHER" id="PTHR47707:SF1">
    <property type="entry name" value="NUDIX HYDROLASE FAMILY PROTEIN"/>
    <property type="match status" value="1"/>
</dbReference>
<comment type="similarity">
    <text evidence="2">Belongs to the Nudix hydrolase family.</text>
</comment>
<dbReference type="InterPro" id="IPR029119">
    <property type="entry name" value="MutY_C"/>
</dbReference>
<dbReference type="Gene3D" id="3.90.79.10">
    <property type="entry name" value="Nucleoside Triphosphate Pyrophosphohydrolase"/>
    <property type="match status" value="1"/>
</dbReference>
<dbReference type="InterPro" id="IPR020476">
    <property type="entry name" value="Nudix_hydrolase"/>
</dbReference>
<organism evidence="18 19">
    <name type="scientific">Luteibacter rhizovicinus</name>
    <dbReference type="NCBI Taxonomy" id="242606"/>
    <lineage>
        <taxon>Bacteria</taxon>
        <taxon>Pseudomonadati</taxon>
        <taxon>Pseudomonadota</taxon>
        <taxon>Gammaproteobacteria</taxon>
        <taxon>Lysobacterales</taxon>
        <taxon>Rhodanobacteraceae</taxon>
        <taxon>Luteibacter</taxon>
    </lineage>
</organism>
<dbReference type="NCBIfam" id="NF006530">
    <property type="entry name" value="PRK08999.1"/>
    <property type="match status" value="1"/>
</dbReference>
<keyword evidence="5" id="KW-0479">Metal-binding</keyword>
<dbReference type="InterPro" id="IPR022998">
    <property type="entry name" value="ThiamineP_synth_TenI"/>
</dbReference>
<feature type="domain" description="Nudix hydrolase" evidence="17">
    <location>
        <begin position="1"/>
        <end position="127"/>
    </location>
</feature>
<evidence type="ECO:0000256" key="11">
    <source>
        <dbReference type="ARBA" id="ARBA00036904"/>
    </source>
</evidence>
<keyword evidence="7" id="KW-0378">Hydrolase</keyword>